<dbReference type="Proteomes" id="UP000186817">
    <property type="component" value="Unassembled WGS sequence"/>
</dbReference>
<evidence type="ECO:0000313" key="2">
    <source>
        <dbReference type="EMBL" id="OLQ02076.1"/>
    </source>
</evidence>
<feature type="compositionally biased region" description="Basic and acidic residues" evidence="1">
    <location>
        <begin position="553"/>
        <end position="577"/>
    </location>
</feature>
<feature type="compositionally biased region" description="Basic and acidic residues" evidence="1">
    <location>
        <begin position="433"/>
        <end position="443"/>
    </location>
</feature>
<name>A0A1Q9E3S6_SYMMI</name>
<dbReference type="OrthoDB" id="10489599at2759"/>
<feature type="region of interest" description="Disordered" evidence="1">
    <location>
        <begin position="465"/>
        <end position="579"/>
    </location>
</feature>
<proteinExistence type="predicted"/>
<reference evidence="2 3" key="1">
    <citation type="submission" date="2016-02" db="EMBL/GenBank/DDBJ databases">
        <title>Genome analysis of coral dinoflagellate symbionts highlights evolutionary adaptations to a symbiotic lifestyle.</title>
        <authorList>
            <person name="Aranda M."/>
            <person name="Li Y."/>
            <person name="Liew Y.J."/>
            <person name="Baumgarten S."/>
            <person name="Simakov O."/>
            <person name="Wilson M."/>
            <person name="Piel J."/>
            <person name="Ashoor H."/>
            <person name="Bougouffa S."/>
            <person name="Bajic V.B."/>
            <person name="Ryu T."/>
            <person name="Ravasi T."/>
            <person name="Bayer T."/>
            <person name="Micklem G."/>
            <person name="Kim H."/>
            <person name="Bhak J."/>
            <person name="Lajeunesse T.C."/>
            <person name="Voolstra C.R."/>
        </authorList>
    </citation>
    <scope>NUCLEOTIDE SEQUENCE [LARGE SCALE GENOMIC DNA]</scope>
    <source>
        <strain evidence="2 3">CCMP2467</strain>
    </source>
</reference>
<feature type="region of interest" description="Disordered" evidence="1">
    <location>
        <begin position="736"/>
        <end position="795"/>
    </location>
</feature>
<sequence length="795" mass="88547">MVKLKGKLERDGVRKLPLEGSSFATELATEAEDPLLSEDPHQQAHAWLLRELATASQVFITKVQSFWGKHSVTALQWSWAKLSSWLVGWLGWLAWLRRCASHSAAEKATAEQRHFPADLLGYFHSLHIGWLQRLYQAKPWDETIMRKAEEQLLKTLSEHKGSILSGDAVVLGLMAMEEARPRNRLVPLEEAPEGVVACDGIPQPMSWDATSRVWRSRCSAYFGANRQSHHEWWPGGKIAWIRSTRPPGKAAVDDAHARLKEQQQIEEQATATGATGSGALEAPGMVEAAAAHHPAQPAAHPGRTSIDYPIDLCSWSRGGASIDGAIDVYCGGLALAFGLECSEGFPVSISVPIISEKLPLGRMRQRQRWSSNLRILKRPSAKAMQAKKAMKATKVTKASVKAKAMRKPAGKAPAMKSMKSMKAMKKPSAAMPAKKDDDRKKDDDYEMQIRQTDFARYYESMVKEQRLAAGGEKDDDKSSDDDKKKDDDSPALPPFEWTLEDLLPRGQDSDDDEKKDDDTRPDDDKKKDDGMPGSSGDVFQPRTPPYAYPPDEEDKKRDDDKRKADKKRDDDERKAEQRLGSFGRHGKTWTCFGRFRRILLRRLPGHCFFSDAAGLDLGLFRICCSHDSYEHGRDLGRAMDLVHATRLDLGQLRIDGLGRCTAPCQDALEPLIPSVPIVAVPGFVDADQLADSEKGDEHVVVRVGRLRVQDSEDSDEASEALRSTKRALHRAVDELSHQDLRGAAPKRGAKKHVAAGSTEKVYKKKKKGKKEKKEKKDKKAKAEPSHPDHEEAFVP</sequence>
<feature type="compositionally biased region" description="Low complexity" evidence="1">
    <location>
        <begin position="410"/>
        <end position="432"/>
    </location>
</feature>
<accession>A0A1Q9E3S6</accession>
<protein>
    <submittedName>
        <fullName evidence="2">Uncharacterized protein</fullName>
    </submittedName>
</protein>
<gene>
    <name evidence="2" type="ORF">AK812_SmicGene15112</name>
</gene>
<feature type="compositionally biased region" description="Basic residues" evidence="1">
    <location>
        <begin position="762"/>
        <end position="779"/>
    </location>
</feature>
<feature type="compositionally biased region" description="Basic and acidic residues" evidence="1">
    <location>
        <begin position="465"/>
        <end position="488"/>
    </location>
</feature>
<feature type="compositionally biased region" description="Basic and acidic residues" evidence="1">
    <location>
        <begin position="780"/>
        <end position="795"/>
    </location>
</feature>
<feature type="region of interest" description="Disordered" evidence="1">
    <location>
        <begin position="389"/>
        <end position="445"/>
    </location>
</feature>
<feature type="compositionally biased region" description="Low complexity" evidence="1">
    <location>
        <begin position="389"/>
        <end position="402"/>
    </location>
</feature>
<evidence type="ECO:0000313" key="3">
    <source>
        <dbReference type="Proteomes" id="UP000186817"/>
    </source>
</evidence>
<feature type="compositionally biased region" description="Basic and acidic residues" evidence="1">
    <location>
        <begin position="516"/>
        <end position="530"/>
    </location>
</feature>
<evidence type="ECO:0000256" key="1">
    <source>
        <dbReference type="SAM" id="MobiDB-lite"/>
    </source>
</evidence>
<dbReference type="AlphaFoldDB" id="A0A1Q9E3S6"/>
<comment type="caution">
    <text evidence="2">The sequence shown here is derived from an EMBL/GenBank/DDBJ whole genome shotgun (WGS) entry which is preliminary data.</text>
</comment>
<keyword evidence="3" id="KW-1185">Reference proteome</keyword>
<dbReference type="EMBL" id="LSRX01000273">
    <property type="protein sequence ID" value="OLQ02076.1"/>
    <property type="molecule type" value="Genomic_DNA"/>
</dbReference>
<organism evidence="2 3">
    <name type="scientific">Symbiodinium microadriaticum</name>
    <name type="common">Dinoflagellate</name>
    <name type="synonym">Zooxanthella microadriatica</name>
    <dbReference type="NCBI Taxonomy" id="2951"/>
    <lineage>
        <taxon>Eukaryota</taxon>
        <taxon>Sar</taxon>
        <taxon>Alveolata</taxon>
        <taxon>Dinophyceae</taxon>
        <taxon>Suessiales</taxon>
        <taxon>Symbiodiniaceae</taxon>
        <taxon>Symbiodinium</taxon>
    </lineage>
</organism>